<proteinExistence type="predicted"/>
<accession>A0A371C414</accession>
<reference evidence="1 2" key="1">
    <citation type="submission" date="2018-07" db="EMBL/GenBank/DDBJ databases">
        <title>Draft Genome Assemblies for Five Robust Yarrowia lipolytica Strains Exhibiting High Lipid Production and Pentose Sugar Utilization and Sugar Alcohol Secretion from Undetoxified Lignocellulosic Biomass Hydrolysates.</title>
        <authorList>
            <consortium name="DOE Joint Genome Institute"/>
            <person name="Walker C."/>
            <person name="Ryu S."/>
            <person name="Na H."/>
            <person name="Zane M."/>
            <person name="LaButti K."/>
            <person name="Lipzen A."/>
            <person name="Haridas S."/>
            <person name="Barry K."/>
            <person name="Grigoriev I.V."/>
            <person name="Quarterman J."/>
            <person name="Slininger P."/>
            <person name="Dien B."/>
            <person name="Trinh C.T."/>
        </authorList>
    </citation>
    <scope>NUCLEOTIDE SEQUENCE [LARGE SCALE GENOMIC DNA]</scope>
    <source>
        <strain evidence="1 2">YB392</strain>
    </source>
</reference>
<name>A0A371C414_YARLL</name>
<evidence type="ECO:0000313" key="1">
    <source>
        <dbReference type="EMBL" id="RDW25061.1"/>
    </source>
</evidence>
<protein>
    <submittedName>
        <fullName evidence="1">Uncharacterized protein</fullName>
    </submittedName>
</protein>
<dbReference type="AlphaFoldDB" id="A0A371C414"/>
<dbReference type="Proteomes" id="UP000256601">
    <property type="component" value="Unassembled WGS sequence"/>
</dbReference>
<dbReference type="EMBL" id="KZ859014">
    <property type="protein sequence ID" value="RDW25061.1"/>
    <property type="molecule type" value="Genomic_DNA"/>
</dbReference>
<sequence>MEEVMKDVSEAEQQKNPDFAVCPYPEENLRPFKTTRVHCDIYAKKAYQLVLQFAMSSQDDRGTRLHLMTFMAWSAHNLKDHGKIRLFLLQTTAMSYFSPEQTFQGLKTEVAALFKLDKVRVANLNDELSCSMIKSILEGSSEATPSSI</sequence>
<dbReference type="VEuPathDB" id="FungiDB:YALI0_A01540g"/>
<evidence type="ECO:0000313" key="2">
    <source>
        <dbReference type="Proteomes" id="UP000256601"/>
    </source>
</evidence>
<gene>
    <name evidence="1" type="ORF">B0I71DRAFT_84546</name>
</gene>
<organism evidence="1 2">
    <name type="scientific">Yarrowia lipolytica</name>
    <name type="common">Candida lipolytica</name>
    <dbReference type="NCBI Taxonomy" id="4952"/>
    <lineage>
        <taxon>Eukaryota</taxon>
        <taxon>Fungi</taxon>
        <taxon>Dikarya</taxon>
        <taxon>Ascomycota</taxon>
        <taxon>Saccharomycotina</taxon>
        <taxon>Dipodascomycetes</taxon>
        <taxon>Dipodascales</taxon>
        <taxon>Dipodascales incertae sedis</taxon>
        <taxon>Yarrowia</taxon>
    </lineage>
</organism>